<evidence type="ECO:0000313" key="14">
    <source>
        <dbReference type="Proteomes" id="UP000318405"/>
    </source>
</evidence>
<dbReference type="Gene3D" id="3.40.50.300">
    <property type="entry name" value="P-loop containing nucleotide triphosphate hydrolases"/>
    <property type="match status" value="3"/>
</dbReference>
<dbReference type="InterPro" id="IPR013986">
    <property type="entry name" value="DExx_box_DNA_helicase_dom_sf"/>
</dbReference>
<evidence type="ECO:0000313" key="13">
    <source>
        <dbReference type="EMBL" id="TSH96324.1"/>
    </source>
</evidence>
<dbReference type="GO" id="GO:0005524">
    <property type="term" value="F:ATP binding"/>
    <property type="evidence" value="ECO:0007669"/>
    <property type="project" value="UniProtKB-UniRule"/>
</dbReference>
<dbReference type="GO" id="GO:0000725">
    <property type="term" value="P:recombinational repair"/>
    <property type="evidence" value="ECO:0007669"/>
    <property type="project" value="TreeGrafter"/>
</dbReference>
<dbReference type="EMBL" id="VLTJ01000017">
    <property type="protein sequence ID" value="TSH96324.1"/>
    <property type="molecule type" value="Genomic_DNA"/>
</dbReference>
<reference evidence="13 14" key="1">
    <citation type="submission" date="2019-07" db="EMBL/GenBank/DDBJ databases">
        <title>Qingshengfaniella alkalisoli gen. nov., sp. nov., isolated from saline soil.</title>
        <authorList>
            <person name="Xu L."/>
            <person name="Huang X.-X."/>
            <person name="Sun J.-Q."/>
        </authorList>
    </citation>
    <scope>NUCLEOTIDE SEQUENCE [LARGE SCALE GENOMIC DNA]</scope>
    <source>
        <strain evidence="13 14">DSM 27279</strain>
    </source>
</reference>
<evidence type="ECO:0000256" key="9">
    <source>
        <dbReference type="ARBA" id="ARBA00048988"/>
    </source>
</evidence>
<feature type="binding site" evidence="10">
    <location>
        <begin position="230"/>
        <end position="237"/>
    </location>
    <ligand>
        <name>ATP</name>
        <dbReference type="ChEBI" id="CHEBI:30616"/>
    </ligand>
</feature>
<dbReference type="AlphaFoldDB" id="A0A556ATQ5"/>
<evidence type="ECO:0000259" key="12">
    <source>
        <dbReference type="PROSITE" id="PS51198"/>
    </source>
</evidence>
<dbReference type="Gene3D" id="3.30.65.10">
    <property type="entry name" value="Bacterial Topoisomerase I, domain 1"/>
    <property type="match status" value="1"/>
</dbReference>
<dbReference type="InterPro" id="IPR013498">
    <property type="entry name" value="Topo_IA_Znf"/>
</dbReference>
<keyword evidence="5 10" id="KW-0067">ATP-binding</keyword>
<dbReference type="EC" id="5.6.2.4" evidence="8"/>
<feature type="domain" description="UvrD-like helicase ATP-binding" evidence="12">
    <location>
        <begin position="209"/>
        <end position="674"/>
    </location>
</feature>
<dbReference type="Proteomes" id="UP000318405">
    <property type="component" value="Unassembled WGS sequence"/>
</dbReference>
<keyword evidence="4 10" id="KW-0347">Helicase</keyword>
<dbReference type="Pfam" id="PF13361">
    <property type="entry name" value="UvrD_C"/>
    <property type="match status" value="1"/>
</dbReference>
<dbReference type="GO" id="GO:0016887">
    <property type="term" value="F:ATP hydrolysis activity"/>
    <property type="evidence" value="ECO:0007669"/>
    <property type="project" value="RHEA"/>
</dbReference>
<dbReference type="InterPro" id="IPR000212">
    <property type="entry name" value="DNA_helicase_UvrD/REP"/>
</dbReference>
<evidence type="ECO:0000256" key="2">
    <source>
        <dbReference type="ARBA" id="ARBA00022741"/>
    </source>
</evidence>
<evidence type="ECO:0000256" key="5">
    <source>
        <dbReference type="ARBA" id="ARBA00022840"/>
    </source>
</evidence>
<keyword evidence="3 10" id="KW-0378">Hydrolase</keyword>
<comment type="caution">
    <text evidence="13">The sequence shown here is derived from an EMBL/GenBank/DDBJ whole genome shotgun (WGS) entry which is preliminary data.</text>
</comment>
<comment type="similarity">
    <text evidence="1">Belongs to the helicase family. UvrD subfamily.</text>
</comment>
<dbReference type="OrthoDB" id="5298826at2"/>
<evidence type="ECO:0000256" key="11">
    <source>
        <dbReference type="SAM" id="MobiDB-lite"/>
    </source>
</evidence>
<dbReference type="Pfam" id="PF01396">
    <property type="entry name" value="Zn_ribbon_Top1"/>
    <property type="match status" value="1"/>
</dbReference>
<feature type="region of interest" description="Disordered" evidence="11">
    <location>
        <begin position="737"/>
        <end position="758"/>
    </location>
</feature>
<dbReference type="PROSITE" id="PS51198">
    <property type="entry name" value="UVRD_HELICASE_ATP_BIND"/>
    <property type="match status" value="1"/>
</dbReference>
<keyword evidence="6" id="KW-0413">Isomerase</keyword>
<dbReference type="GO" id="GO:0043138">
    <property type="term" value="F:3'-5' DNA helicase activity"/>
    <property type="evidence" value="ECO:0007669"/>
    <property type="project" value="UniProtKB-EC"/>
</dbReference>
<dbReference type="Pfam" id="PF12462">
    <property type="entry name" value="Helicase_IV_N"/>
    <property type="match status" value="1"/>
</dbReference>
<dbReference type="GO" id="GO:0003677">
    <property type="term" value="F:DNA binding"/>
    <property type="evidence" value="ECO:0007669"/>
    <property type="project" value="InterPro"/>
</dbReference>
<keyword evidence="2 10" id="KW-0547">Nucleotide-binding</keyword>
<evidence type="ECO:0000256" key="1">
    <source>
        <dbReference type="ARBA" id="ARBA00009922"/>
    </source>
</evidence>
<dbReference type="InterPro" id="IPR027417">
    <property type="entry name" value="P-loop_NTPase"/>
</dbReference>
<dbReference type="SUPFAM" id="SSF52540">
    <property type="entry name" value="P-loop containing nucleoside triphosphate hydrolases"/>
    <property type="match status" value="1"/>
</dbReference>
<protein>
    <recommendedName>
        <fullName evidence="8">DNA 3'-5' helicase</fullName>
        <ecNumber evidence="8">5.6.2.4</ecNumber>
    </recommendedName>
</protein>
<evidence type="ECO:0000256" key="4">
    <source>
        <dbReference type="ARBA" id="ARBA00022806"/>
    </source>
</evidence>
<organism evidence="13 14">
    <name type="scientific">Verticiella sediminum</name>
    <dbReference type="NCBI Taxonomy" id="1247510"/>
    <lineage>
        <taxon>Bacteria</taxon>
        <taxon>Pseudomonadati</taxon>
        <taxon>Pseudomonadota</taxon>
        <taxon>Betaproteobacteria</taxon>
        <taxon>Burkholderiales</taxon>
        <taxon>Alcaligenaceae</taxon>
        <taxon>Verticiella</taxon>
    </lineage>
</organism>
<dbReference type="Gene3D" id="1.10.10.160">
    <property type="match status" value="1"/>
</dbReference>
<dbReference type="GO" id="GO:0003916">
    <property type="term" value="F:DNA topoisomerase activity"/>
    <property type="evidence" value="ECO:0007669"/>
    <property type="project" value="InterPro"/>
</dbReference>
<evidence type="ECO:0000256" key="3">
    <source>
        <dbReference type="ARBA" id="ARBA00022801"/>
    </source>
</evidence>
<name>A0A556ATQ5_9BURK</name>
<keyword evidence="14" id="KW-1185">Reference proteome</keyword>
<comment type="catalytic activity">
    <reaction evidence="9">
        <text>ATP + H2O = ADP + phosphate + H(+)</text>
        <dbReference type="Rhea" id="RHEA:13065"/>
        <dbReference type="ChEBI" id="CHEBI:15377"/>
        <dbReference type="ChEBI" id="CHEBI:15378"/>
        <dbReference type="ChEBI" id="CHEBI:30616"/>
        <dbReference type="ChEBI" id="CHEBI:43474"/>
        <dbReference type="ChEBI" id="CHEBI:456216"/>
        <dbReference type="EC" id="5.6.2.4"/>
    </reaction>
</comment>
<evidence type="ECO:0000256" key="10">
    <source>
        <dbReference type="PROSITE-ProRule" id="PRU00560"/>
    </source>
</evidence>
<evidence type="ECO:0000256" key="8">
    <source>
        <dbReference type="ARBA" id="ARBA00034808"/>
    </source>
</evidence>
<accession>A0A556ATQ5</accession>
<dbReference type="InterPro" id="IPR014016">
    <property type="entry name" value="UvrD-like_ATP-bd"/>
</dbReference>
<dbReference type="GO" id="GO:0005694">
    <property type="term" value="C:chromosome"/>
    <property type="evidence" value="ECO:0007669"/>
    <property type="project" value="InterPro"/>
</dbReference>
<evidence type="ECO:0000256" key="6">
    <source>
        <dbReference type="ARBA" id="ARBA00023235"/>
    </source>
</evidence>
<gene>
    <name evidence="13" type="ORF">FOZ76_09475</name>
</gene>
<dbReference type="PANTHER" id="PTHR11070:SF63">
    <property type="entry name" value="DNA HELICASE IV"/>
    <property type="match status" value="1"/>
</dbReference>
<dbReference type="SUPFAM" id="SSF57783">
    <property type="entry name" value="Zinc beta-ribbon"/>
    <property type="match status" value="1"/>
</dbReference>
<dbReference type="Gene3D" id="3.40.91.30">
    <property type="match status" value="1"/>
</dbReference>
<dbReference type="Pfam" id="PF00580">
    <property type="entry name" value="UvrD-helicase"/>
    <property type="match status" value="2"/>
</dbReference>
<comment type="catalytic activity">
    <reaction evidence="7">
        <text>Couples ATP hydrolysis with the unwinding of duplex DNA by translocating in the 3'-5' direction.</text>
        <dbReference type="EC" id="5.6.2.4"/>
    </reaction>
</comment>
<sequence length="940" mass="104900">MVTEWRPSVWGRLIARAAPWRLRLTEQMLELLVDGQAHAAPLTEASPLHLRRGMVWTTLTLDTPHGRRVRVRGLPNRMAQELEAALAAAVLARGRIRQFKEGYARVKAWMDEAFSQMKRAETQRRWFTSEQQQALLERKSHLGIDAAHLQQLLKDAGVAALLADGPDDTRRHLRAWDGDWPKAWSELNERHVQRELAECRELFDRLESRPLSEEQARAATCFDNRVLVVAAAGSGKTSTMVAKAAYAVHRGIARPERIVLLAFNKRAADELQRRADQAFERVGMADAGVEASTFHALGLRIIAKATGTKPDVPNWAVDPALGIGKLTALVDGLKDGSSEFRTNWDMFRTVFRADLPPFGAPTQPDAWDRDGKGYIRTLRGERVRSREECIIADWLFYNGVNYEYERPYAHATANAHYRQYRPDFYYPDIDLYHEHFALDAQGRAPAAFDRYEQGVAWKRELHRARGTHLIETASHQLRSGTLLAHLARELSARGIVLAPNPDRPVPPRGKTPVATPELVGLIRTFISHAKSNGLSPAALRQRVAALPESAFNVRYRMFLDIALPVMAAWDAALAADGGIDFEDMLNAAARHLETSSCDSPFDVVLADEFQDASNARARLCRALVRAPGRHLCAVGDDWQSINRYAGADLSVMTRFHAFFGPGQTLKLERTFRCPQALCDLSSRFVSKNPAQIGKAVRSDAPSREPVVQAFEVAGRAQLSEAIDDFLRRLCERIRRETHAGTDATQPASAMLRKSRPASAEPSRKCSVFVLGRYHSDAAYLPTNWRSRYGKWLELGFLSIHLAKGSEADYVILPAMLGAERGLGFPDTRQDDPVLALAMPSADAYPDSEERRLFYVALTRARRSVALFTVKGERSRFLRELVSEHRLTVTMLHTDAQADTACPACGQGVIVTRTGAYGDFACCSNYPACEYKPAGARRARA</sequence>
<dbReference type="InterPro" id="IPR014017">
    <property type="entry name" value="DNA_helicase_UvrD-like_C"/>
</dbReference>
<dbReference type="InterPro" id="IPR022161">
    <property type="entry name" value="Helicase_IV_N"/>
</dbReference>
<dbReference type="GO" id="GO:0006265">
    <property type="term" value="P:DNA topological change"/>
    <property type="evidence" value="ECO:0007669"/>
    <property type="project" value="InterPro"/>
</dbReference>
<proteinExistence type="inferred from homology"/>
<dbReference type="PANTHER" id="PTHR11070">
    <property type="entry name" value="UVRD / RECB / PCRA DNA HELICASE FAMILY MEMBER"/>
    <property type="match status" value="1"/>
</dbReference>
<dbReference type="GO" id="GO:0005829">
    <property type="term" value="C:cytosol"/>
    <property type="evidence" value="ECO:0007669"/>
    <property type="project" value="TreeGrafter"/>
</dbReference>
<evidence type="ECO:0000256" key="7">
    <source>
        <dbReference type="ARBA" id="ARBA00034617"/>
    </source>
</evidence>